<dbReference type="EMBL" id="JBEDUW010000258">
    <property type="protein sequence ID" value="KAK9902458.1"/>
    <property type="molecule type" value="Genomic_DNA"/>
</dbReference>
<accession>A0AAW1VK96</accession>
<organism evidence="1 2">
    <name type="scientific">Rubus argutus</name>
    <name type="common">Southern blackberry</name>
    <dbReference type="NCBI Taxonomy" id="59490"/>
    <lineage>
        <taxon>Eukaryota</taxon>
        <taxon>Viridiplantae</taxon>
        <taxon>Streptophyta</taxon>
        <taxon>Embryophyta</taxon>
        <taxon>Tracheophyta</taxon>
        <taxon>Spermatophyta</taxon>
        <taxon>Magnoliopsida</taxon>
        <taxon>eudicotyledons</taxon>
        <taxon>Gunneridae</taxon>
        <taxon>Pentapetalae</taxon>
        <taxon>rosids</taxon>
        <taxon>fabids</taxon>
        <taxon>Rosales</taxon>
        <taxon>Rosaceae</taxon>
        <taxon>Rosoideae</taxon>
        <taxon>Rosoideae incertae sedis</taxon>
        <taxon>Rubus</taxon>
    </lineage>
</organism>
<evidence type="ECO:0000313" key="2">
    <source>
        <dbReference type="Proteomes" id="UP001457282"/>
    </source>
</evidence>
<keyword evidence="2" id="KW-1185">Reference proteome</keyword>
<proteinExistence type="predicted"/>
<gene>
    <name evidence="1" type="ORF">M0R45_001697</name>
</gene>
<reference evidence="1 2" key="1">
    <citation type="journal article" date="2023" name="G3 (Bethesda)">
        <title>A chromosome-length genome assembly and annotation of blackberry (Rubus argutus, cv. 'Hillquist').</title>
        <authorList>
            <person name="Bruna T."/>
            <person name="Aryal R."/>
            <person name="Dudchenko O."/>
            <person name="Sargent D.J."/>
            <person name="Mead D."/>
            <person name="Buti M."/>
            <person name="Cavallini A."/>
            <person name="Hytonen T."/>
            <person name="Andres J."/>
            <person name="Pham M."/>
            <person name="Weisz D."/>
            <person name="Mascagni F."/>
            <person name="Usai G."/>
            <person name="Natali L."/>
            <person name="Bassil N."/>
            <person name="Fernandez G.E."/>
            <person name="Lomsadze A."/>
            <person name="Armour M."/>
            <person name="Olukolu B."/>
            <person name="Poorten T."/>
            <person name="Britton C."/>
            <person name="Davik J."/>
            <person name="Ashrafi H."/>
            <person name="Aiden E.L."/>
            <person name="Borodovsky M."/>
            <person name="Worthington M."/>
        </authorList>
    </citation>
    <scope>NUCLEOTIDE SEQUENCE [LARGE SCALE GENOMIC DNA]</scope>
    <source>
        <strain evidence="1">PI 553951</strain>
    </source>
</reference>
<dbReference type="Proteomes" id="UP001457282">
    <property type="component" value="Unassembled WGS sequence"/>
</dbReference>
<dbReference type="AlphaFoldDB" id="A0AAW1VK96"/>
<protein>
    <submittedName>
        <fullName evidence="1">Uncharacterized protein</fullName>
    </submittedName>
</protein>
<name>A0AAW1VK96_RUBAR</name>
<evidence type="ECO:0000313" key="1">
    <source>
        <dbReference type="EMBL" id="KAK9902458.1"/>
    </source>
</evidence>
<comment type="caution">
    <text evidence="1">The sequence shown here is derived from an EMBL/GenBank/DDBJ whole genome shotgun (WGS) entry which is preliminary data.</text>
</comment>
<sequence length="155" mass="16335">MVSWVVKPRAMPAGLEAATLEAAEIFTARSELGSMGNTGWRQHGLGSRLGAAGKARQTAVRAGAVLPSHQAAAIATSVRLLLPVQPSPKTLLLLFPHSVKSAQAAPSSARARPHRAITVAPSHVAVALHLSASTDRRRAQPLLHSLRRRFSPSTP</sequence>